<evidence type="ECO:0000313" key="2">
    <source>
        <dbReference type="Proteomes" id="UP001317613"/>
    </source>
</evidence>
<dbReference type="EMBL" id="AP026729">
    <property type="protein sequence ID" value="BDQ61715.1"/>
    <property type="molecule type" value="Genomic_DNA"/>
</dbReference>
<proteinExistence type="predicted"/>
<evidence type="ECO:0000313" key="1">
    <source>
        <dbReference type="EMBL" id="BDQ61715.1"/>
    </source>
</evidence>
<sequence>MVVEIKIYIRIIKKHYTEPWEDEVFRVIIEYNNVPIGYGQIYKMYDELYTDYHYPKTDEIVYGMDQFIGEPNYWSKGIGTRYIKLIFEFLKRKKC</sequence>
<name>A0AC59HPU9_ENTFL</name>
<reference evidence="1" key="1">
    <citation type="submission" date="2022-08" db="EMBL/GenBank/DDBJ databases">
        <title>Molecular epidemiological analysis of five strains of VanD-type vancomycin-resistant Enterococcus faecalis.</title>
        <authorList>
            <person name="Mimura K."/>
            <person name="Hashimoto Y."/>
            <person name="Tomita H."/>
        </authorList>
    </citation>
    <scope>NUCLEOTIDE SEQUENCE</scope>
    <source>
        <strain evidence="1">SVR2332</strain>
    </source>
</reference>
<accession>A0AC59HPU9</accession>
<dbReference type="Proteomes" id="UP001317613">
    <property type="component" value="Chromosome"/>
</dbReference>
<organism evidence="1 2">
    <name type="scientific">Enterococcus faecalis</name>
    <name type="common">Streptococcus faecalis</name>
    <dbReference type="NCBI Taxonomy" id="1351"/>
    <lineage>
        <taxon>Bacteria</taxon>
        <taxon>Bacillati</taxon>
        <taxon>Bacillota</taxon>
        <taxon>Bacilli</taxon>
        <taxon>Lactobacillales</taxon>
        <taxon>Enterococcaceae</taxon>
        <taxon>Enterococcus</taxon>
    </lineage>
</organism>
<protein>
    <submittedName>
        <fullName evidence="1">Uncharacterized protein</fullName>
    </submittedName>
</protein>
<gene>
    <name evidence="1" type="ORF">EfsSVR2332_17930</name>
</gene>